<dbReference type="GO" id="GO:0000166">
    <property type="term" value="F:nucleotide binding"/>
    <property type="evidence" value="ECO:0007669"/>
    <property type="project" value="InterPro"/>
</dbReference>
<organism evidence="3 4">
    <name type="scientific">Tectimicrobiota bacterium</name>
    <dbReference type="NCBI Taxonomy" id="2528274"/>
    <lineage>
        <taxon>Bacteria</taxon>
        <taxon>Pseudomonadati</taxon>
        <taxon>Nitrospinota/Tectimicrobiota group</taxon>
        <taxon>Candidatus Tectimicrobiota</taxon>
    </lineage>
</organism>
<dbReference type="AlphaFoldDB" id="A0A932HX71"/>
<dbReference type="PANTHER" id="PTHR43377:SF1">
    <property type="entry name" value="BILIVERDIN REDUCTASE A"/>
    <property type="match status" value="1"/>
</dbReference>
<accession>A0A932HX71</accession>
<comment type="caution">
    <text evidence="3">The sequence shown here is derived from an EMBL/GenBank/DDBJ whole genome shotgun (WGS) entry which is preliminary data.</text>
</comment>
<dbReference type="EMBL" id="JACPUR010000001">
    <property type="protein sequence ID" value="MBI3126005.1"/>
    <property type="molecule type" value="Genomic_DNA"/>
</dbReference>
<gene>
    <name evidence="3" type="ORF">HYZ11_00185</name>
</gene>
<feature type="domain" description="GFO/IDH/MocA-like oxidoreductase" evidence="2">
    <location>
        <begin position="137"/>
        <end position="236"/>
    </location>
</feature>
<dbReference type="Gene3D" id="3.40.50.720">
    <property type="entry name" value="NAD(P)-binding Rossmann-like Domain"/>
    <property type="match status" value="1"/>
</dbReference>
<evidence type="ECO:0000313" key="3">
    <source>
        <dbReference type="EMBL" id="MBI3126005.1"/>
    </source>
</evidence>
<name>A0A932HX71_UNCTE</name>
<evidence type="ECO:0000259" key="1">
    <source>
        <dbReference type="Pfam" id="PF01408"/>
    </source>
</evidence>
<dbReference type="Gene3D" id="3.30.360.10">
    <property type="entry name" value="Dihydrodipicolinate Reductase, domain 2"/>
    <property type="match status" value="1"/>
</dbReference>
<dbReference type="Pfam" id="PF01408">
    <property type="entry name" value="GFO_IDH_MocA"/>
    <property type="match status" value="1"/>
</dbReference>
<dbReference type="InterPro" id="IPR055170">
    <property type="entry name" value="GFO_IDH_MocA-like_dom"/>
</dbReference>
<dbReference type="SUPFAM" id="SSF55347">
    <property type="entry name" value="Glyceraldehyde-3-phosphate dehydrogenase-like, C-terminal domain"/>
    <property type="match status" value="1"/>
</dbReference>
<feature type="domain" description="Gfo/Idh/MocA-like oxidoreductase N-terminal" evidence="1">
    <location>
        <begin position="1"/>
        <end position="88"/>
    </location>
</feature>
<reference evidence="3" key="1">
    <citation type="submission" date="2020-07" db="EMBL/GenBank/DDBJ databases">
        <title>Huge and variable diversity of episymbiotic CPR bacteria and DPANN archaea in groundwater ecosystems.</title>
        <authorList>
            <person name="He C.Y."/>
            <person name="Keren R."/>
            <person name="Whittaker M."/>
            <person name="Farag I.F."/>
            <person name="Doudna J."/>
            <person name="Cate J.H.D."/>
            <person name="Banfield J.F."/>
        </authorList>
    </citation>
    <scope>NUCLEOTIDE SEQUENCE</scope>
    <source>
        <strain evidence="3">NC_groundwater_763_Ag_S-0.2um_68_21</strain>
    </source>
</reference>
<dbReference type="InterPro" id="IPR051450">
    <property type="entry name" value="Gfo/Idh/MocA_Oxidoreductases"/>
</dbReference>
<proteinExistence type="predicted"/>
<sequence>MRYGVVGLGSMGSRRVRCLAALGREVVGFDIRPDRMRSAEERFGIRTAESFEAMLRLEPEALVISTPPDQHLPYYERACALGLPYFSEASIFVPRAEWFATREKEKGAKGYPSATWRFYPWLRELHRQLRHEGRPRVHTVHYAYGGFLPRWHPWEPYEDFYAGRERKTCAARETVPFDLEWLCWIFGPVRAVSCAYGRTAEWRTDIDDTYLLLLEFESGLLGTMTAELHQVAPFRSARVGCEGMSFELDFTTHKLRTWGQEEAQGRILKPAESEGSENFDFERVYMAESSAFVDAMEGRSTYPKTWVEERHLSNVLYAAEESWRRRAWVDVAEAESAHDGCSWIEVDS</sequence>
<evidence type="ECO:0000313" key="4">
    <source>
        <dbReference type="Proteomes" id="UP000782312"/>
    </source>
</evidence>
<dbReference type="InterPro" id="IPR000683">
    <property type="entry name" value="Gfo/Idh/MocA-like_OxRdtase_N"/>
</dbReference>
<dbReference type="SUPFAM" id="SSF51735">
    <property type="entry name" value="NAD(P)-binding Rossmann-fold domains"/>
    <property type="match status" value="1"/>
</dbReference>
<protein>
    <submittedName>
        <fullName evidence="3">Gfo/Idh/MocA family oxidoreductase</fullName>
    </submittedName>
</protein>
<dbReference type="PANTHER" id="PTHR43377">
    <property type="entry name" value="BILIVERDIN REDUCTASE A"/>
    <property type="match status" value="1"/>
</dbReference>
<dbReference type="Proteomes" id="UP000782312">
    <property type="component" value="Unassembled WGS sequence"/>
</dbReference>
<dbReference type="Pfam" id="PF22725">
    <property type="entry name" value="GFO_IDH_MocA_C3"/>
    <property type="match status" value="1"/>
</dbReference>
<dbReference type="InterPro" id="IPR036291">
    <property type="entry name" value="NAD(P)-bd_dom_sf"/>
</dbReference>
<evidence type="ECO:0000259" key="2">
    <source>
        <dbReference type="Pfam" id="PF22725"/>
    </source>
</evidence>